<reference evidence="2 3" key="1">
    <citation type="submission" date="2018-03" db="EMBL/GenBank/DDBJ databases">
        <title>Finding Nemo's genes: A chromosome-scale reference assembly of the genome of the orange clownfish Amphiprion percula.</title>
        <authorList>
            <person name="Lehmann R."/>
        </authorList>
    </citation>
    <scope>NUCLEOTIDE SEQUENCE</scope>
</reference>
<name>A0A3P8RQQ1_AMPPE</name>
<feature type="transmembrane region" description="Helical" evidence="1">
    <location>
        <begin position="21"/>
        <end position="42"/>
    </location>
</feature>
<keyword evidence="3" id="KW-1185">Reference proteome</keyword>
<reference evidence="2" key="3">
    <citation type="submission" date="2025-09" db="UniProtKB">
        <authorList>
            <consortium name="Ensembl"/>
        </authorList>
    </citation>
    <scope>IDENTIFICATION</scope>
</reference>
<accession>A0A3P8RQQ1</accession>
<sequence length="101" mass="10957">MGRCWMSVECRHSAEGSRRPCVLTLGILAPPLTLGILALPPLTLGILAPRSWYCLGFFRKLTNSMISSLASSQPATSLNLTSISSFRILAMLQSFMVADGR</sequence>
<reference evidence="2" key="2">
    <citation type="submission" date="2025-08" db="UniProtKB">
        <authorList>
            <consortium name="Ensembl"/>
        </authorList>
    </citation>
    <scope>IDENTIFICATION</scope>
</reference>
<dbReference type="AlphaFoldDB" id="A0A3P8RQQ1"/>
<dbReference type="Ensembl" id="ENSAPET00000002494.1">
    <property type="protein sequence ID" value="ENSAPEP00000002437.1"/>
    <property type="gene ID" value="ENSAPEG00000001765.1"/>
</dbReference>
<evidence type="ECO:0000313" key="3">
    <source>
        <dbReference type="Proteomes" id="UP000265080"/>
    </source>
</evidence>
<proteinExistence type="predicted"/>
<dbReference type="Proteomes" id="UP000265080">
    <property type="component" value="Chromosome 10"/>
</dbReference>
<keyword evidence="1" id="KW-0812">Transmembrane</keyword>
<protein>
    <submittedName>
        <fullName evidence="2">Uncharacterized protein</fullName>
    </submittedName>
</protein>
<evidence type="ECO:0000313" key="2">
    <source>
        <dbReference type="Ensembl" id="ENSAPEP00000002437.1"/>
    </source>
</evidence>
<keyword evidence="1" id="KW-0472">Membrane</keyword>
<organism evidence="2 3">
    <name type="scientific">Amphiprion percula</name>
    <name type="common">Orange clownfish</name>
    <name type="synonym">Lutjanus percula</name>
    <dbReference type="NCBI Taxonomy" id="161767"/>
    <lineage>
        <taxon>Eukaryota</taxon>
        <taxon>Metazoa</taxon>
        <taxon>Chordata</taxon>
        <taxon>Craniata</taxon>
        <taxon>Vertebrata</taxon>
        <taxon>Euteleostomi</taxon>
        <taxon>Actinopterygii</taxon>
        <taxon>Neopterygii</taxon>
        <taxon>Teleostei</taxon>
        <taxon>Neoteleostei</taxon>
        <taxon>Acanthomorphata</taxon>
        <taxon>Ovalentaria</taxon>
        <taxon>Pomacentridae</taxon>
        <taxon>Amphiprion</taxon>
    </lineage>
</organism>
<keyword evidence="1" id="KW-1133">Transmembrane helix</keyword>
<evidence type="ECO:0000256" key="1">
    <source>
        <dbReference type="SAM" id="Phobius"/>
    </source>
</evidence>